<evidence type="ECO:0000313" key="4">
    <source>
        <dbReference type="Proteomes" id="UP000247702"/>
    </source>
</evidence>
<evidence type="ECO:0000256" key="1">
    <source>
        <dbReference type="SAM" id="MobiDB-lite"/>
    </source>
</evidence>
<keyword evidence="4" id="KW-1185">Reference proteome</keyword>
<evidence type="ECO:0000313" key="2">
    <source>
        <dbReference type="EMBL" id="GBB99111.1"/>
    </source>
</evidence>
<feature type="region of interest" description="Disordered" evidence="1">
    <location>
        <begin position="148"/>
        <end position="208"/>
    </location>
</feature>
<reference evidence="2 4" key="1">
    <citation type="submission" date="2017-11" db="EMBL/GenBank/DDBJ databases">
        <title>The genome of Rhizophagus clarus HR1 reveals common genetic basis of auxotrophy among arbuscular mycorrhizal fungi.</title>
        <authorList>
            <person name="Kobayashi Y."/>
        </authorList>
    </citation>
    <scope>NUCLEOTIDE SEQUENCE [LARGE SCALE GENOMIC DNA]</scope>
    <source>
        <strain evidence="2 4">HR1</strain>
    </source>
</reference>
<gene>
    <name evidence="3" type="ORF">RCL2_002208600</name>
    <name evidence="2" type="ORF">RclHR1_34140001</name>
</gene>
<dbReference type="Proteomes" id="UP000247702">
    <property type="component" value="Unassembled WGS sequence"/>
</dbReference>
<comment type="caution">
    <text evidence="2">The sequence shown here is derived from an EMBL/GenBank/DDBJ whole genome shotgun (WGS) entry which is preliminary data.</text>
</comment>
<name>A0A2Z6RRH3_9GLOM</name>
<reference evidence="3" key="2">
    <citation type="submission" date="2019-10" db="EMBL/GenBank/DDBJ databases">
        <title>Conservation and host-specific expression of non-tandemly repeated heterogenous ribosome RNA gene in arbuscular mycorrhizal fungi.</title>
        <authorList>
            <person name="Maeda T."/>
            <person name="Kobayashi Y."/>
            <person name="Nakagawa T."/>
            <person name="Ezawa T."/>
            <person name="Yamaguchi K."/>
            <person name="Bino T."/>
            <person name="Nishimoto Y."/>
            <person name="Shigenobu S."/>
            <person name="Kawaguchi M."/>
        </authorList>
    </citation>
    <scope>NUCLEOTIDE SEQUENCE</scope>
    <source>
        <strain evidence="3">HR1</strain>
    </source>
</reference>
<sequence length="284" mass="32006">MESKNTFSLLAPIDDEPEEIMPTDSLAHDITSEARELFFQNFFSIMSRSIEELPKGFFQLPPDDQTNFLIQQFGQHTHPSCYDTYAKHTLAPAAFMSFLFNLSEQVAIMLFAPAAAFLEKSLEALPDGSTTTAEEVAQDNMEIIADTNQQSSRIIPEDTPAPIPDHASSLTLTFKSGKDKSGAKKSNDQYKKGKDTPKVDRKSSDKNSKKITKMIVMKDLPDNLKNNIRNVMLYDVPVEWSPETILTHLTTWGQVALMSIKSQWKYCTVCLKIAFNDFTLQTFD</sequence>
<proteinExistence type="predicted"/>
<dbReference type="Proteomes" id="UP000615446">
    <property type="component" value="Unassembled WGS sequence"/>
</dbReference>
<organism evidence="2 4">
    <name type="scientific">Rhizophagus clarus</name>
    <dbReference type="NCBI Taxonomy" id="94130"/>
    <lineage>
        <taxon>Eukaryota</taxon>
        <taxon>Fungi</taxon>
        <taxon>Fungi incertae sedis</taxon>
        <taxon>Mucoromycota</taxon>
        <taxon>Glomeromycotina</taxon>
        <taxon>Glomeromycetes</taxon>
        <taxon>Glomerales</taxon>
        <taxon>Glomeraceae</taxon>
        <taxon>Rhizophagus</taxon>
    </lineage>
</organism>
<accession>A0A2Z6RRH3</accession>
<feature type="compositionally biased region" description="Basic and acidic residues" evidence="1">
    <location>
        <begin position="176"/>
        <end position="208"/>
    </location>
</feature>
<dbReference type="AlphaFoldDB" id="A0A2Z6RRH3"/>
<dbReference type="EMBL" id="BLAL01000242">
    <property type="protein sequence ID" value="GES95417.1"/>
    <property type="molecule type" value="Genomic_DNA"/>
</dbReference>
<evidence type="ECO:0000313" key="3">
    <source>
        <dbReference type="EMBL" id="GES95417.1"/>
    </source>
</evidence>
<protein>
    <submittedName>
        <fullName evidence="2">Uncharacterized protein</fullName>
    </submittedName>
</protein>
<dbReference type="EMBL" id="BEXD01002685">
    <property type="protein sequence ID" value="GBB99111.1"/>
    <property type="molecule type" value="Genomic_DNA"/>
</dbReference>